<dbReference type="GO" id="GO:0004733">
    <property type="term" value="F:pyridoxamine phosphate oxidase activity"/>
    <property type="evidence" value="ECO:0007669"/>
    <property type="project" value="UniProtKB-EC"/>
</dbReference>
<dbReference type="GO" id="GO:0010181">
    <property type="term" value="F:FMN binding"/>
    <property type="evidence" value="ECO:0007669"/>
    <property type="project" value="InterPro"/>
</dbReference>
<dbReference type="InterPro" id="IPR012349">
    <property type="entry name" value="Split_barrel_FMN-bd"/>
</dbReference>
<evidence type="ECO:0000256" key="3">
    <source>
        <dbReference type="ARBA" id="ARBA00022643"/>
    </source>
</evidence>
<dbReference type="PANTHER" id="PTHR10851:SF0">
    <property type="entry name" value="PYRIDOXINE-5'-PHOSPHATE OXIDASE"/>
    <property type="match status" value="1"/>
</dbReference>
<dbReference type="Proteomes" id="UP000293550">
    <property type="component" value="Unassembled WGS sequence"/>
</dbReference>
<comment type="similarity">
    <text evidence="1">Belongs to the pyridoxamine 5'-phosphate oxidase family.</text>
</comment>
<feature type="binding site" evidence="6">
    <location>
        <begin position="140"/>
        <end position="141"/>
    </location>
    <ligand>
        <name>FMN</name>
        <dbReference type="ChEBI" id="CHEBI:58210"/>
    </ligand>
</feature>
<keyword evidence="11" id="KW-1185">Reference proteome</keyword>
<dbReference type="Gene3D" id="2.30.110.10">
    <property type="entry name" value="Electron Transport, Fmn-binding Protein, Chain A"/>
    <property type="match status" value="1"/>
</dbReference>
<dbReference type="EMBL" id="SCFB01000005">
    <property type="protein sequence ID" value="RZI46117.1"/>
    <property type="molecule type" value="Genomic_DNA"/>
</dbReference>
<evidence type="ECO:0000313" key="10">
    <source>
        <dbReference type="EMBL" id="RZI46117.1"/>
    </source>
</evidence>
<feature type="binding site" evidence="6">
    <location>
        <position position="83"/>
    </location>
    <ligand>
        <name>FMN</name>
        <dbReference type="ChEBI" id="CHEBI:58210"/>
    </ligand>
</feature>
<dbReference type="OrthoDB" id="9780392at2"/>
<evidence type="ECO:0000256" key="7">
    <source>
        <dbReference type="SAM" id="MobiDB-lite"/>
    </source>
</evidence>
<dbReference type="GO" id="GO:0008615">
    <property type="term" value="P:pyridoxine biosynthetic process"/>
    <property type="evidence" value="ECO:0007669"/>
    <property type="project" value="UniProtKB-KW"/>
</dbReference>
<dbReference type="InterPro" id="IPR011576">
    <property type="entry name" value="Pyridox_Oxase_N"/>
</dbReference>
<name>A0A4V2DZS9_9PROT</name>
<proteinExistence type="inferred from homology"/>
<keyword evidence="4 10" id="KW-0560">Oxidoreductase</keyword>
<dbReference type="InterPro" id="IPR000659">
    <property type="entry name" value="Pyridox_Oxase"/>
</dbReference>
<keyword evidence="3 6" id="KW-0288">FMN</keyword>
<feature type="binding site" evidence="6">
    <location>
        <position position="183"/>
    </location>
    <ligand>
        <name>FMN</name>
        <dbReference type="ChEBI" id="CHEBI:58210"/>
    </ligand>
</feature>
<evidence type="ECO:0000256" key="4">
    <source>
        <dbReference type="ARBA" id="ARBA00023002"/>
    </source>
</evidence>
<dbReference type="NCBIfam" id="NF004231">
    <property type="entry name" value="PRK05679.1"/>
    <property type="match status" value="1"/>
</dbReference>
<feature type="domain" description="Pyridoxamine 5'-phosphate oxidase N-terminal" evidence="8">
    <location>
        <begin position="41"/>
        <end position="154"/>
    </location>
</feature>
<dbReference type="Pfam" id="PF01243">
    <property type="entry name" value="PNPOx_N"/>
    <property type="match status" value="1"/>
</dbReference>
<dbReference type="PIRSF" id="PIRSF000190">
    <property type="entry name" value="Pyd_amn-ph_oxd"/>
    <property type="match status" value="1"/>
</dbReference>
<protein>
    <submittedName>
        <fullName evidence="10">Pyridoxamine 5'-phosphate oxidase</fullName>
        <ecNumber evidence="10">1.4.3.5</ecNumber>
    </submittedName>
</protein>
<organism evidence="10 11">
    <name type="scientific">Candidatus Finniella inopinata</name>
    <dbReference type="NCBI Taxonomy" id="1696036"/>
    <lineage>
        <taxon>Bacteria</taxon>
        <taxon>Pseudomonadati</taxon>
        <taxon>Pseudomonadota</taxon>
        <taxon>Alphaproteobacteria</taxon>
        <taxon>Holosporales</taxon>
        <taxon>Candidatus Paracaedibacteraceae</taxon>
        <taxon>Candidatus Finniella</taxon>
    </lineage>
</organism>
<feature type="domain" description="Pyridoxine 5'-phosphate oxidase dimerisation C-terminal" evidence="9">
    <location>
        <begin position="170"/>
        <end position="210"/>
    </location>
</feature>
<dbReference type="InterPro" id="IPR019576">
    <property type="entry name" value="Pyridoxamine_oxidase_dimer_C"/>
</dbReference>
<dbReference type="SUPFAM" id="SSF50475">
    <property type="entry name" value="FMN-binding split barrel"/>
    <property type="match status" value="1"/>
</dbReference>
<dbReference type="RefSeq" id="WP_130153871.1">
    <property type="nucleotide sequence ID" value="NZ_SCFB01000005.1"/>
</dbReference>
<comment type="caution">
    <text evidence="10">The sequence shown here is derived from an EMBL/GenBank/DDBJ whole genome shotgun (WGS) entry which is preliminary data.</text>
</comment>
<feature type="binding site" evidence="6">
    <location>
        <position position="105"/>
    </location>
    <ligand>
        <name>FMN</name>
        <dbReference type="ChEBI" id="CHEBI:58210"/>
    </ligand>
</feature>
<dbReference type="AlphaFoldDB" id="A0A4V2DZS9"/>
<evidence type="ECO:0000256" key="2">
    <source>
        <dbReference type="ARBA" id="ARBA00022630"/>
    </source>
</evidence>
<evidence type="ECO:0000256" key="5">
    <source>
        <dbReference type="ARBA" id="ARBA00023096"/>
    </source>
</evidence>
<accession>A0A4V2DZS9</accession>
<dbReference type="EC" id="1.4.3.5" evidence="10"/>
<keyword evidence="5" id="KW-0664">Pyridoxine biosynthesis</keyword>
<keyword evidence="2" id="KW-0285">Flavoprotein</keyword>
<feature type="binding site" evidence="6">
    <location>
        <position position="193"/>
    </location>
    <ligand>
        <name>FMN</name>
        <dbReference type="ChEBI" id="CHEBI:58210"/>
    </ligand>
</feature>
<evidence type="ECO:0000259" key="9">
    <source>
        <dbReference type="Pfam" id="PF10590"/>
    </source>
</evidence>
<reference evidence="10 11" key="1">
    <citation type="submission" date="2018-10" db="EMBL/GenBank/DDBJ databases">
        <title>An updated phylogeny of the Alphaproteobacteria reveals that the parasitic Rickettsiales and Holosporales have independent origins.</title>
        <authorList>
            <person name="Munoz-Gomez S.A."/>
            <person name="Hess S."/>
            <person name="Burger G."/>
            <person name="Lang B.F."/>
            <person name="Susko E."/>
            <person name="Slamovits C.H."/>
            <person name="Roger A.J."/>
        </authorList>
    </citation>
    <scope>NUCLEOTIDE SEQUENCE [LARGE SCALE GENOMIC DNA]</scope>
    <source>
        <strain evidence="10">HOLO01</strain>
    </source>
</reference>
<evidence type="ECO:0000259" key="8">
    <source>
        <dbReference type="Pfam" id="PF01243"/>
    </source>
</evidence>
<feature type="region of interest" description="Disordered" evidence="7">
    <location>
        <begin position="1"/>
        <end position="20"/>
    </location>
</feature>
<comment type="cofactor">
    <cofactor evidence="6">
        <name>FMN</name>
        <dbReference type="ChEBI" id="CHEBI:58210"/>
    </cofactor>
    <text evidence="6">Binds 1 FMN per subunit.</text>
</comment>
<evidence type="ECO:0000256" key="6">
    <source>
        <dbReference type="PIRSR" id="PIRSR000190-2"/>
    </source>
</evidence>
<evidence type="ECO:0000313" key="11">
    <source>
        <dbReference type="Proteomes" id="UP000293550"/>
    </source>
</evidence>
<dbReference type="Pfam" id="PF10590">
    <property type="entry name" value="PNP_phzG_C"/>
    <property type="match status" value="1"/>
</dbReference>
<gene>
    <name evidence="10" type="primary">pdxH</name>
    <name evidence="10" type="ORF">EQU50_04065</name>
</gene>
<dbReference type="PANTHER" id="PTHR10851">
    <property type="entry name" value="PYRIDOXINE-5-PHOSPHATE OXIDASE"/>
    <property type="match status" value="1"/>
</dbReference>
<sequence length="210" mass="23461">MEPRTLTGNPDLVGDCGFDQPPDDPLESLKRWLDAAGKLGVSEPRGITLATVDSFGRPSTRVLFLRSIGEKGLVFSTSSGSAKGKDLAANPWAAGTLWWRETVQQINVQGFVRKLSDVESDEVFMTRTREAKAVSVISKQSAPLENEKLLKDSVNNLVKGEGEIVRPNCWHAYILEPTCIEFWHGGTDRFHKRLRYDLKDGNWGHQRLQP</sequence>
<evidence type="ECO:0000256" key="1">
    <source>
        <dbReference type="ARBA" id="ARBA00007301"/>
    </source>
</evidence>